<keyword evidence="3" id="KW-1003">Cell membrane</keyword>
<dbReference type="InterPro" id="IPR055400">
    <property type="entry name" value="CEMIP_X"/>
</dbReference>
<dbReference type="InterPro" id="IPR012334">
    <property type="entry name" value="Pectin_lyas_fold"/>
</dbReference>
<keyword evidence="4 8" id="KW-0430">Lectin</keyword>
<dbReference type="PANTHER" id="PTHR15535">
    <property type="entry name" value="TRANSMEMBRANE PROTEIN 2-RELATED"/>
    <property type="match status" value="1"/>
</dbReference>
<evidence type="ECO:0000256" key="6">
    <source>
        <dbReference type="ARBA" id="ARBA00023180"/>
    </source>
</evidence>
<evidence type="ECO:0000256" key="9">
    <source>
        <dbReference type="SAM" id="MobiDB-lite"/>
    </source>
</evidence>
<evidence type="ECO:0000259" key="10">
    <source>
        <dbReference type="PROSITE" id="PS51484"/>
    </source>
</evidence>
<dbReference type="InterPro" id="IPR052252">
    <property type="entry name" value="CEMIP/CEMIP2"/>
</dbReference>
<accession>A0AAV7TR76</accession>
<keyword evidence="5" id="KW-0378">Hydrolase</keyword>
<dbReference type="PANTHER" id="PTHR15535:SF24">
    <property type="entry name" value="HYALURONOGLUCOSAMINIDASE"/>
    <property type="match status" value="1"/>
</dbReference>
<keyword evidence="6" id="KW-0325">Glycoprotein</keyword>
<dbReference type="Pfam" id="PF10162">
    <property type="entry name" value="G8"/>
    <property type="match status" value="1"/>
</dbReference>
<evidence type="ECO:0000256" key="5">
    <source>
        <dbReference type="ARBA" id="ARBA00022801"/>
    </source>
</evidence>
<dbReference type="Proteomes" id="UP001066276">
    <property type="component" value="Chromosome 3_2"/>
</dbReference>
<gene>
    <name evidence="11" type="ORF">NDU88_004328</name>
</gene>
<dbReference type="PROSITE" id="PS51484">
    <property type="entry name" value="G8"/>
    <property type="match status" value="1"/>
</dbReference>
<comment type="caution">
    <text evidence="11">The sequence shown here is derived from an EMBL/GenBank/DDBJ whole genome shotgun (WGS) entry which is preliminary data.</text>
</comment>
<dbReference type="InterPro" id="IPR011050">
    <property type="entry name" value="Pectin_lyase_fold/virulence"/>
</dbReference>
<comment type="subcellular location">
    <subcellularLocation>
        <location evidence="1">Cell membrane</location>
    </subcellularLocation>
</comment>
<evidence type="ECO:0000256" key="4">
    <source>
        <dbReference type="ARBA" id="ARBA00022734"/>
    </source>
</evidence>
<dbReference type="InterPro" id="IPR039477">
    <property type="entry name" value="ILEI/PANDER_dom"/>
</dbReference>
<evidence type="ECO:0000256" key="8">
    <source>
        <dbReference type="PROSITE-ProRule" id="PRU01375"/>
    </source>
</evidence>
<evidence type="ECO:0000256" key="7">
    <source>
        <dbReference type="ARBA" id="ARBA00023295"/>
    </source>
</evidence>
<dbReference type="InterPro" id="IPR055401">
    <property type="entry name" value="CEMIP_beta-hel_dom"/>
</dbReference>
<dbReference type="EMBL" id="JANPWB010000006">
    <property type="protein sequence ID" value="KAJ1179092.1"/>
    <property type="molecule type" value="Genomic_DNA"/>
</dbReference>
<dbReference type="Pfam" id="PF15711">
    <property type="entry name" value="ILEI"/>
    <property type="match status" value="2"/>
</dbReference>
<evidence type="ECO:0000256" key="2">
    <source>
        <dbReference type="ARBA" id="ARBA00007586"/>
    </source>
</evidence>
<keyword evidence="3" id="KW-0472">Membrane</keyword>
<dbReference type="SUPFAM" id="SSF51126">
    <property type="entry name" value="Pectin lyase-like"/>
    <property type="match status" value="2"/>
</dbReference>
<evidence type="ECO:0000256" key="1">
    <source>
        <dbReference type="ARBA" id="ARBA00004236"/>
    </source>
</evidence>
<evidence type="ECO:0000313" key="11">
    <source>
        <dbReference type="EMBL" id="KAJ1179092.1"/>
    </source>
</evidence>
<dbReference type="GO" id="GO:0030246">
    <property type="term" value="F:carbohydrate binding"/>
    <property type="evidence" value="ECO:0007669"/>
    <property type="project" value="UniProtKB-UniRule"/>
</dbReference>
<dbReference type="PROSITE" id="PS52031">
    <property type="entry name" value="GG_LECTIN"/>
    <property type="match status" value="2"/>
</dbReference>
<evidence type="ECO:0000313" key="12">
    <source>
        <dbReference type="Proteomes" id="UP001066276"/>
    </source>
</evidence>
<evidence type="ECO:0000256" key="3">
    <source>
        <dbReference type="ARBA" id="ARBA00022475"/>
    </source>
</evidence>
<feature type="domain" description="G8" evidence="10">
    <location>
        <begin position="454"/>
        <end position="581"/>
    </location>
</feature>
<keyword evidence="7" id="KW-0326">Glycosidase</keyword>
<dbReference type="InterPro" id="IPR019316">
    <property type="entry name" value="G8_domain"/>
</dbReference>
<dbReference type="Gene3D" id="2.160.20.10">
    <property type="entry name" value="Single-stranded right-handed beta-helix, Pectin lyase-like"/>
    <property type="match status" value="1"/>
</dbReference>
<dbReference type="SMART" id="SM01225">
    <property type="entry name" value="G8"/>
    <property type="match status" value="1"/>
</dbReference>
<dbReference type="Pfam" id="PF24605">
    <property type="entry name" value="CEMIP_X"/>
    <property type="match status" value="1"/>
</dbReference>
<feature type="region of interest" description="Disordered" evidence="9">
    <location>
        <begin position="1"/>
        <end position="43"/>
    </location>
</feature>
<protein>
    <recommendedName>
        <fullName evidence="10">G8 domain-containing protein</fullName>
    </recommendedName>
</protein>
<organism evidence="11 12">
    <name type="scientific">Pleurodeles waltl</name>
    <name type="common">Iberian ribbed newt</name>
    <dbReference type="NCBI Taxonomy" id="8319"/>
    <lineage>
        <taxon>Eukaryota</taxon>
        <taxon>Metazoa</taxon>
        <taxon>Chordata</taxon>
        <taxon>Craniata</taxon>
        <taxon>Vertebrata</taxon>
        <taxon>Euteleostomi</taxon>
        <taxon>Amphibia</taxon>
        <taxon>Batrachia</taxon>
        <taxon>Caudata</taxon>
        <taxon>Salamandroidea</taxon>
        <taxon>Salamandridae</taxon>
        <taxon>Pleurodelinae</taxon>
        <taxon>Pleurodeles</taxon>
    </lineage>
</organism>
<proteinExistence type="inferred from homology"/>
<sequence length="1710" mass="190116">MKKGGRTFSASQTPKDRPEETVEPAGELATPNQEARKKRVTNSASIRQEGGLTTAFKMCYISQGCQTFNSLHPFKFFSPQRFQVTFQHPLLSKTQVSAQPHSQQPLHSCSCQTSFQPLVETNSQHPLQLNCQHPLQVSSQPPLKFHSRAQWQSSSLFSSQSNSLHPLQSKLQTSPLVLCPASSTPRLQPYVPPSTLHDLPGYALHVQQAQLAKDVIAKLIAKLWSSVLNVRPCCEQPMSGFQQINFSPAKRQMKEPSTVGSGALALILTGLILLCCHGTQATTLNSVSESNSHLNGTMRNLDYGEAFHRNDETGVFSKSQNVLKASHNDRSWREATQNWTQPWKARLPFCDDLLKISRHAVADVYGSTLAWTVLPFHSCDQRSEPPEIRINPLKLLQANMKSSLLLQVLHFLGDAGLLDDTQQRKALTLLKKQILKARKPSVKIDSGKRDVCPDTWPNAIPWHPGHNAKRSTVIGHGVTLRLESSATFQSLLIEDGGVLIFADAQKPLTLRTQYLLIRNGGALHIGSARCPYRSSATISLYGRAAERSEVPNFGLKFLGVDAGGILELHGEKTLSWTLLDRTLHAGGLPHGPYRWEKRWGSRGLNMRVIDGDTGQVLATERFDTHLSEDEGQRLKAFLARQSVGRVVAVAVGDSAAKSLSLEIRHFLRDTLRSKHIIHLSYRQPWVLVTVLGGGAFSTTEDKQQYEVNGTTGLAMAAREFETCEGLRFTVTAYSGWSKGVPQSGFKVEASEGIVLNLMDDVTSWLPGNRIVIASTDYSMHQTEEFTLLPCAECGSHQVKISGTPQYLHIGEIVDGIDMRAEVGLLTRNIRIQGEMQERCYGQNHCQFFPFDTFGGHIKIQRQFGSIHLSGVELTHLGQQVLGSYPVHFHLAGDVDEKGGYDPPTYLENLSIHHCFSRCVAIHGTHGLLVKDTIGYDTLGHCFFLEDGVEQRNTFHHNLGLLTKPGTLLPTDRSESMCLAIRNNVYGSYVPVPSTDCMAVSTFWIANPNNSLIGNAAAGAQDVGIWYIFHRVPSGQSEGQYPEGQAEFTPLGTFYNNRVHSNFKAGLFIGKGIKTTKASAENPREYLTIDNARFRPHKDADPAKPRVPAVIDGLIAFKNNDHGAWARGGDIIFQNSGFSDNGIGLTLASDGTFPTDEGSSLEVRDSIFVGESNNVGSKGGQNSYWGRGARGEQRTLPRNKTFPIRGFQIYDGPLRLLKCTFRKFTPSADRPSSAIGFFMKNSWQITPQNNISQVKMERNVGLKVFFGKPGQWFGDNNNDGDKVSIFHDLDGSLTGYADTFIGRADNFLIQNPGCFTVPRWNAVICPGKYAQLYIQARRPENLTLLVARATYPAHPLRLVGVNRGAPYQQYQPVVMLQQAYTMRWDGRPPEEIILYPINFNRGDWLYVALCYPGDSTFTVVSDVYQRQTGRVHSVRHLKPTPSMQRFLSQTEEQRFFYVDRDLGYLFIHLQAHASRKGHSYCSQHGCERIKITARQSEGYTIDCPANPFPEAISRMQAPRLTTTRRHVAHCSECGAPQVAISSNPSIDYVKIQVQSLRTVDAQGNLKSAFIKVNEDVFPFKRYGLFFLVLDACSGTVISKRHFDIENAAAVPTLTKYVLRSLPQRSVVVICSRGTKMPPSGLEMSVFMKLGSVKPVTLFEKGSFAMLGYKGQPTPSWIQILNHSADQRPASLLSYLPLMQREYRCPPQHTKP</sequence>
<comment type="similarity">
    <text evidence="2">Belongs to the CEMIP family.</text>
</comment>
<dbReference type="GO" id="GO:0016798">
    <property type="term" value="F:hydrolase activity, acting on glycosyl bonds"/>
    <property type="evidence" value="ECO:0007669"/>
    <property type="project" value="UniProtKB-KW"/>
</dbReference>
<name>A0AAV7TR76_PLEWA</name>
<dbReference type="GO" id="GO:0005886">
    <property type="term" value="C:plasma membrane"/>
    <property type="evidence" value="ECO:0007669"/>
    <property type="project" value="UniProtKB-SubCell"/>
</dbReference>
<reference evidence="11" key="1">
    <citation type="journal article" date="2022" name="bioRxiv">
        <title>Sequencing and chromosome-scale assembly of the giantPleurodeles waltlgenome.</title>
        <authorList>
            <person name="Brown T."/>
            <person name="Elewa A."/>
            <person name="Iarovenko S."/>
            <person name="Subramanian E."/>
            <person name="Araus A.J."/>
            <person name="Petzold A."/>
            <person name="Susuki M."/>
            <person name="Suzuki K.-i.T."/>
            <person name="Hayashi T."/>
            <person name="Toyoda A."/>
            <person name="Oliveira C."/>
            <person name="Osipova E."/>
            <person name="Leigh N.D."/>
            <person name="Simon A."/>
            <person name="Yun M.H."/>
        </authorList>
    </citation>
    <scope>NUCLEOTIDE SEQUENCE</scope>
    <source>
        <strain evidence="11">20211129_DDA</strain>
        <tissue evidence="11">Liver</tissue>
    </source>
</reference>
<dbReference type="Pfam" id="PF24606">
    <property type="entry name" value="CEMIP_beta-hel"/>
    <property type="match status" value="1"/>
</dbReference>
<keyword evidence="12" id="KW-1185">Reference proteome</keyword>